<evidence type="ECO:0000313" key="2">
    <source>
        <dbReference type="Proteomes" id="UP000812287"/>
    </source>
</evidence>
<gene>
    <name evidence="1" type="ORF">BT62DRAFT_1010132</name>
</gene>
<proteinExistence type="predicted"/>
<dbReference type="RefSeq" id="XP_043036045.1">
    <property type="nucleotide sequence ID" value="XM_043177617.1"/>
</dbReference>
<name>A0A9P7VLI0_9AGAR</name>
<reference evidence="1" key="1">
    <citation type="submission" date="2020-11" db="EMBL/GenBank/DDBJ databases">
        <title>Adaptations for nitrogen fixation in a non-lichenized fungal sporocarp promotes dispersal by wood-feeding termites.</title>
        <authorList>
            <consortium name="DOE Joint Genome Institute"/>
            <person name="Koch R.A."/>
            <person name="Yoon G."/>
            <person name="Arayal U."/>
            <person name="Lail K."/>
            <person name="Amirebrahimi M."/>
            <person name="Labutti K."/>
            <person name="Lipzen A."/>
            <person name="Riley R."/>
            <person name="Barry K."/>
            <person name="Henrissat B."/>
            <person name="Grigoriev I.V."/>
            <person name="Herr J.R."/>
            <person name="Aime M.C."/>
        </authorList>
    </citation>
    <scope>NUCLEOTIDE SEQUENCE</scope>
    <source>
        <strain evidence="1">MCA 3950</strain>
    </source>
</reference>
<organism evidence="1 2">
    <name type="scientific">Guyanagaster necrorhizus</name>
    <dbReference type="NCBI Taxonomy" id="856835"/>
    <lineage>
        <taxon>Eukaryota</taxon>
        <taxon>Fungi</taxon>
        <taxon>Dikarya</taxon>
        <taxon>Basidiomycota</taxon>
        <taxon>Agaricomycotina</taxon>
        <taxon>Agaricomycetes</taxon>
        <taxon>Agaricomycetidae</taxon>
        <taxon>Agaricales</taxon>
        <taxon>Marasmiineae</taxon>
        <taxon>Physalacriaceae</taxon>
        <taxon>Guyanagaster</taxon>
    </lineage>
</organism>
<comment type="caution">
    <text evidence="1">The sequence shown here is derived from an EMBL/GenBank/DDBJ whole genome shotgun (WGS) entry which is preliminary data.</text>
</comment>
<dbReference type="Proteomes" id="UP000812287">
    <property type="component" value="Unassembled WGS sequence"/>
</dbReference>
<keyword evidence="2" id="KW-1185">Reference proteome</keyword>
<protein>
    <submittedName>
        <fullName evidence="1">Uncharacterized protein</fullName>
    </submittedName>
</protein>
<dbReference type="AlphaFoldDB" id="A0A9P7VLI0"/>
<dbReference type="EMBL" id="MU250550">
    <property type="protein sequence ID" value="KAG7442545.1"/>
    <property type="molecule type" value="Genomic_DNA"/>
</dbReference>
<dbReference type="GeneID" id="66099904"/>
<accession>A0A9P7VLI0</accession>
<evidence type="ECO:0000313" key="1">
    <source>
        <dbReference type="EMBL" id="KAG7442545.1"/>
    </source>
</evidence>
<sequence length="218" mass="24982">MESQVAPICGMISSYETKIQDMDTEKSRLAQFISDMKNRISLAQQKVDTLCQERQRISDAKIKWKQLLHPIRQFPAEILLRIFRSTIDFPHFVPYEVTAGTFIPLKSLFVVQYLASEIFCAIPSLRFSLPSLKSPCLFPTDGEAIDDYEDLVLFLCPLLRRLHVVEVPRVVALLLPSVNLCRFIDADDVADEDEVERIAILSHLYLYGLGYLRARIGF</sequence>